<gene>
    <name evidence="1" type="ORF">B0H15DRAFT_971676</name>
</gene>
<dbReference type="Gene3D" id="1.20.1280.50">
    <property type="match status" value="1"/>
</dbReference>
<comment type="caution">
    <text evidence="1">The sequence shown here is derived from an EMBL/GenBank/DDBJ whole genome shotgun (WGS) entry which is preliminary data.</text>
</comment>
<dbReference type="AlphaFoldDB" id="A0AAD6U8L5"/>
<evidence type="ECO:0000313" key="2">
    <source>
        <dbReference type="Proteomes" id="UP001222325"/>
    </source>
</evidence>
<reference evidence="1" key="1">
    <citation type="submission" date="2023-03" db="EMBL/GenBank/DDBJ databases">
        <title>Massive genome expansion in bonnet fungi (Mycena s.s.) driven by repeated elements and novel gene families across ecological guilds.</title>
        <authorList>
            <consortium name="Lawrence Berkeley National Laboratory"/>
            <person name="Harder C.B."/>
            <person name="Miyauchi S."/>
            <person name="Viragh M."/>
            <person name="Kuo A."/>
            <person name="Thoen E."/>
            <person name="Andreopoulos B."/>
            <person name="Lu D."/>
            <person name="Skrede I."/>
            <person name="Drula E."/>
            <person name="Henrissat B."/>
            <person name="Morin E."/>
            <person name="Kohler A."/>
            <person name="Barry K."/>
            <person name="LaButti K."/>
            <person name="Morin E."/>
            <person name="Salamov A."/>
            <person name="Lipzen A."/>
            <person name="Mereny Z."/>
            <person name="Hegedus B."/>
            <person name="Baldrian P."/>
            <person name="Stursova M."/>
            <person name="Weitz H."/>
            <person name="Taylor A."/>
            <person name="Grigoriev I.V."/>
            <person name="Nagy L.G."/>
            <person name="Martin F."/>
            <person name="Kauserud H."/>
        </authorList>
    </citation>
    <scope>NUCLEOTIDE SEQUENCE</scope>
    <source>
        <strain evidence="1">CBHHK173m</strain>
    </source>
</reference>
<dbReference type="EMBL" id="JARJCN010000016">
    <property type="protein sequence ID" value="KAJ7093287.1"/>
    <property type="molecule type" value="Genomic_DNA"/>
</dbReference>
<evidence type="ECO:0008006" key="3">
    <source>
        <dbReference type="Google" id="ProtNLM"/>
    </source>
</evidence>
<name>A0AAD6U8L5_9AGAR</name>
<dbReference type="InterPro" id="IPR032675">
    <property type="entry name" value="LRR_dom_sf"/>
</dbReference>
<organism evidence="1 2">
    <name type="scientific">Mycena belliarum</name>
    <dbReference type="NCBI Taxonomy" id="1033014"/>
    <lineage>
        <taxon>Eukaryota</taxon>
        <taxon>Fungi</taxon>
        <taxon>Dikarya</taxon>
        <taxon>Basidiomycota</taxon>
        <taxon>Agaricomycotina</taxon>
        <taxon>Agaricomycetes</taxon>
        <taxon>Agaricomycetidae</taxon>
        <taxon>Agaricales</taxon>
        <taxon>Marasmiineae</taxon>
        <taxon>Mycenaceae</taxon>
        <taxon>Mycena</taxon>
    </lineage>
</organism>
<proteinExistence type="predicted"/>
<dbReference type="PANTHER" id="PTHR38926">
    <property type="entry name" value="F-BOX DOMAIN CONTAINING PROTEIN, EXPRESSED"/>
    <property type="match status" value="1"/>
</dbReference>
<sequence>MPQLCWKCGTSSETIPTLSPPRASPTNFSHLLDSNRVPLDEESLAIRRLVTTGQNGLRTLDAHIDSLQKSLSKLVRRRGAMEEYVRKHKSILSPVRRLPPELLCTIFLMTPPFIRRLKAKTVNQPPWRLGHVCRAWRQAALSLPLLWSSIHIADHPWTLPLRDVYPDAMLETQLQRSATQPLDITIESEGDLRLAGPLHLDSARWRTLSIRVVGLDSVDDLLSAAEGHLPLLETLDVIDAHVNSTQMPSTIFATAPNLRHVLLTNCRLQQHSPPLVIPWHQITHYRGRYPAQRQFDILRAAPALVQCGLCFVGPARLPGDQIVTVPALRRLHVRDDVFLNHLTAPQLEALFVEDFLTGAILPLIRRSACRLTKLVLLHCTVAAVPPLIQHLPSLAELHIRTYSPLGQTLQPLFYAMTLGPGRPAVCPNLTSFSFGLGGGINSSTGAVAPFIAMLQSRLDARLAFVRLYSETPLPKELARGIGVLADAGLDIAFLDWREAEKLIEGRRF</sequence>
<dbReference type="PANTHER" id="PTHR38926:SF5">
    <property type="entry name" value="F-BOX AND LEUCINE-RICH REPEAT PROTEIN 6"/>
    <property type="match status" value="1"/>
</dbReference>
<keyword evidence="2" id="KW-1185">Reference proteome</keyword>
<evidence type="ECO:0000313" key="1">
    <source>
        <dbReference type="EMBL" id="KAJ7093287.1"/>
    </source>
</evidence>
<accession>A0AAD6U8L5</accession>
<dbReference type="Gene3D" id="3.80.10.10">
    <property type="entry name" value="Ribonuclease Inhibitor"/>
    <property type="match status" value="1"/>
</dbReference>
<dbReference type="Proteomes" id="UP001222325">
    <property type="component" value="Unassembled WGS sequence"/>
</dbReference>
<protein>
    <recommendedName>
        <fullName evidence="3">F-box domain-containing protein</fullName>
    </recommendedName>
</protein>
<dbReference type="SUPFAM" id="SSF52047">
    <property type="entry name" value="RNI-like"/>
    <property type="match status" value="1"/>
</dbReference>